<comment type="caution">
    <text evidence="2">The sequence shown here is derived from an EMBL/GenBank/DDBJ whole genome shotgun (WGS) entry which is preliminary data.</text>
</comment>
<organism evidence="2 3">
    <name type="scientific">Dinothrombium tinctorium</name>
    <dbReference type="NCBI Taxonomy" id="1965070"/>
    <lineage>
        <taxon>Eukaryota</taxon>
        <taxon>Metazoa</taxon>
        <taxon>Ecdysozoa</taxon>
        <taxon>Arthropoda</taxon>
        <taxon>Chelicerata</taxon>
        <taxon>Arachnida</taxon>
        <taxon>Acari</taxon>
        <taxon>Acariformes</taxon>
        <taxon>Trombidiformes</taxon>
        <taxon>Prostigmata</taxon>
        <taxon>Anystina</taxon>
        <taxon>Parasitengona</taxon>
        <taxon>Trombidioidea</taxon>
        <taxon>Trombidiidae</taxon>
        <taxon>Dinothrombium</taxon>
    </lineage>
</organism>
<dbReference type="PANTHER" id="PTHR14057:SF47">
    <property type="entry name" value="HOMEOBOX PROTEIN ONECUT"/>
    <property type="match status" value="1"/>
</dbReference>
<feature type="compositionally biased region" description="Low complexity" evidence="1">
    <location>
        <begin position="84"/>
        <end position="96"/>
    </location>
</feature>
<dbReference type="PANTHER" id="PTHR14057">
    <property type="entry name" value="TRANSCRIPTION FACTOR ONECUT"/>
    <property type="match status" value="1"/>
</dbReference>
<feature type="compositionally biased region" description="Basic and acidic residues" evidence="1">
    <location>
        <begin position="29"/>
        <end position="40"/>
    </location>
</feature>
<feature type="non-terminal residue" evidence="2">
    <location>
        <position position="96"/>
    </location>
</feature>
<evidence type="ECO:0000256" key="1">
    <source>
        <dbReference type="SAM" id="MobiDB-lite"/>
    </source>
</evidence>
<name>A0A443RJA2_9ACAR</name>
<dbReference type="AlphaFoldDB" id="A0A443RJA2"/>
<dbReference type="InterPro" id="IPR051649">
    <property type="entry name" value="CUT_Homeobox"/>
</dbReference>
<proteinExistence type="predicted"/>
<feature type="compositionally biased region" description="Gly residues" evidence="1">
    <location>
        <begin position="53"/>
        <end position="70"/>
    </location>
</feature>
<feature type="region of interest" description="Disordered" evidence="1">
    <location>
        <begin position="29"/>
        <end position="96"/>
    </location>
</feature>
<reference evidence="2 3" key="1">
    <citation type="journal article" date="2018" name="Gigascience">
        <title>Genomes of trombidid mites reveal novel predicted allergens and laterally-transferred genes associated with secondary metabolism.</title>
        <authorList>
            <person name="Dong X."/>
            <person name="Chaisiri K."/>
            <person name="Xia D."/>
            <person name="Armstrong S.D."/>
            <person name="Fang Y."/>
            <person name="Donnelly M.J."/>
            <person name="Kadowaki T."/>
            <person name="McGarry J.W."/>
            <person name="Darby A.C."/>
            <person name="Makepeace B.L."/>
        </authorList>
    </citation>
    <scope>NUCLEOTIDE SEQUENCE [LARGE SCALE GENOMIC DNA]</scope>
    <source>
        <strain evidence="2">UoL-WK</strain>
    </source>
</reference>
<sequence>MQITISQQLGLDLSTVGNFFMNARRRSQDKWLDDTSDASKNHSSASNSPSSSTGGGGGGGGSSSGNGNGSNGASSSKNITGQPTSVVTLGVVTSSC</sequence>
<feature type="compositionally biased region" description="Low complexity" evidence="1">
    <location>
        <begin position="41"/>
        <end position="52"/>
    </location>
</feature>
<dbReference type="EMBL" id="NCKU01000482">
    <property type="protein sequence ID" value="RWS15361.1"/>
    <property type="molecule type" value="Genomic_DNA"/>
</dbReference>
<dbReference type="GO" id="GO:0000981">
    <property type="term" value="F:DNA-binding transcription factor activity, RNA polymerase II-specific"/>
    <property type="evidence" value="ECO:0007669"/>
    <property type="project" value="TreeGrafter"/>
</dbReference>
<evidence type="ECO:0000313" key="2">
    <source>
        <dbReference type="EMBL" id="RWS15361.1"/>
    </source>
</evidence>
<dbReference type="Proteomes" id="UP000285301">
    <property type="component" value="Unassembled WGS sequence"/>
</dbReference>
<accession>A0A443RJA2</accession>
<evidence type="ECO:0000313" key="3">
    <source>
        <dbReference type="Proteomes" id="UP000285301"/>
    </source>
</evidence>
<dbReference type="OrthoDB" id="10068888at2759"/>
<dbReference type="Gene3D" id="1.10.10.60">
    <property type="entry name" value="Homeodomain-like"/>
    <property type="match status" value="1"/>
</dbReference>
<protein>
    <submittedName>
        <fullName evidence="2">ONECUT DNA binding-like protein</fullName>
    </submittedName>
</protein>
<dbReference type="STRING" id="1965070.A0A443RJA2"/>
<dbReference type="GO" id="GO:0005634">
    <property type="term" value="C:nucleus"/>
    <property type="evidence" value="ECO:0007669"/>
    <property type="project" value="TreeGrafter"/>
</dbReference>
<dbReference type="GO" id="GO:0000978">
    <property type="term" value="F:RNA polymerase II cis-regulatory region sequence-specific DNA binding"/>
    <property type="evidence" value="ECO:0007669"/>
    <property type="project" value="TreeGrafter"/>
</dbReference>
<gene>
    <name evidence="2" type="ORF">B4U79_10648</name>
</gene>
<keyword evidence="3" id="KW-1185">Reference proteome</keyword>